<evidence type="ECO:0000256" key="2">
    <source>
        <dbReference type="ARBA" id="ARBA00010147"/>
    </source>
</evidence>
<dbReference type="GO" id="GO:0001868">
    <property type="term" value="P:regulation of complement activation, lectin pathway"/>
    <property type="evidence" value="ECO:0007669"/>
    <property type="project" value="UniProtKB-ARBA"/>
</dbReference>
<keyword evidence="9" id="KW-0812">Transmembrane</keyword>
<evidence type="ECO:0000256" key="7">
    <source>
        <dbReference type="ARBA" id="ARBA00023157"/>
    </source>
</evidence>
<dbReference type="Pfam" id="PF22633">
    <property type="entry name" value="F5_F8_type_C_2"/>
    <property type="match status" value="1"/>
</dbReference>
<dbReference type="SUPFAM" id="SSF49785">
    <property type="entry name" value="Galactose-binding domain-like"/>
    <property type="match status" value="1"/>
</dbReference>
<dbReference type="AlphaFoldDB" id="A0AAD9PBP6"/>
<comment type="caution">
    <text evidence="11">The sequence shown here is derived from an EMBL/GenBank/DDBJ whole genome shotgun (WGS) entry which is preliminary data.</text>
</comment>
<evidence type="ECO:0000256" key="6">
    <source>
        <dbReference type="ARBA" id="ARBA00022837"/>
    </source>
</evidence>
<gene>
    <name evidence="11" type="ORF">NP493_48g07078</name>
</gene>
<accession>A0AAD9PBP6</accession>
<reference evidence="11" key="1">
    <citation type="journal article" date="2023" name="Mol. Biol. Evol.">
        <title>Third-Generation Sequencing Reveals the Adaptive Role of the Epigenome in Three Deep-Sea Polychaetes.</title>
        <authorList>
            <person name="Perez M."/>
            <person name="Aroh O."/>
            <person name="Sun Y."/>
            <person name="Lan Y."/>
            <person name="Juniper S.K."/>
            <person name="Young C.R."/>
            <person name="Angers B."/>
            <person name="Qian P.Y."/>
        </authorList>
    </citation>
    <scope>NUCLEOTIDE SEQUENCE</scope>
    <source>
        <strain evidence="11">R07B-5</strain>
    </source>
</reference>
<evidence type="ECO:0000256" key="4">
    <source>
        <dbReference type="ARBA" id="ARBA00022723"/>
    </source>
</evidence>
<dbReference type="Gene3D" id="2.60.120.260">
    <property type="entry name" value="Galactose-binding domain-like"/>
    <property type="match status" value="1"/>
</dbReference>
<feature type="transmembrane region" description="Helical" evidence="9">
    <location>
        <begin position="414"/>
        <end position="439"/>
    </location>
</feature>
<dbReference type="Proteomes" id="UP001209878">
    <property type="component" value="Unassembled WGS sequence"/>
</dbReference>
<dbReference type="Gene3D" id="2.60.40.10">
    <property type="entry name" value="Immunoglobulins"/>
    <property type="match status" value="1"/>
</dbReference>
<protein>
    <recommendedName>
        <fullName evidence="10">Fibronectin type-III domain-containing protein</fullName>
    </recommendedName>
</protein>
<dbReference type="CDD" id="cd00063">
    <property type="entry name" value="FN3"/>
    <property type="match status" value="1"/>
</dbReference>
<dbReference type="PANTHER" id="PTHR45713:SF6">
    <property type="entry name" value="F5_8 TYPE C DOMAIN-CONTAINING PROTEIN"/>
    <property type="match status" value="1"/>
</dbReference>
<dbReference type="PROSITE" id="PS50853">
    <property type="entry name" value="FN3"/>
    <property type="match status" value="1"/>
</dbReference>
<evidence type="ECO:0000256" key="5">
    <source>
        <dbReference type="ARBA" id="ARBA00022734"/>
    </source>
</evidence>
<organism evidence="11 12">
    <name type="scientific">Ridgeia piscesae</name>
    <name type="common">Tubeworm</name>
    <dbReference type="NCBI Taxonomy" id="27915"/>
    <lineage>
        <taxon>Eukaryota</taxon>
        <taxon>Metazoa</taxon>
        <taxon>Spiralia</taxon>
        <taxon>Lophotrochozoa</taxon>
        <taxon>Annelida</taxon>
        <taxon>Polychaeta</taxon>
        <taxon>Sedentaria</taxon>
        <taxon>Canalipalpata</taxon>
        <taxon>Sabellida</taxon>
        <taxon>Siboglinidae</taxon>
        <taxon>Ridgeia</taxon>
    </lineage>
</organism>
<evidence type="ECO:0000256" key="8">
    <source>
        <dbReference type="SAM" id="MobiDB-lite"/>
    </source>
</evidence>
<dbReference type="InterPro" id="IPR013783">
    <property type="entry name" value="Ig-like_fold"/>
</dbReference>
<dbReference type="GO" id="GO:0042806">
    <property type="term" value="F:fucose binding"/>
    <property type="evidence" value="ECO:0007669"/>
    <property type="project" value="UniProtKB-ARBA"/>
</dbReference>
<name>A0AAD9PBP6_RIDPI</name>
<keyword evidence="12" id="KW-1185">Reference proteome</keyword>
<keyword evidence="5" id="KW-0430">Lectin</keyword>
<keyword evidence="9" id="KW-0472">Membrane</keyword>
<dbReference type="PANTHER" id="PTHR45713">
    <property type="entry name" value="FTP DOMAIN-CONTAINING PROTEIN"/>
    <property type="match status" value="1"/>
</dbReference>
<comment type="function">
    <text evidence="1">Acts as a defensive agent. Recognizes blood group fucosylated oligosaccharides including A, B, H and Lewis B-type antigens. Does not recognize Lewis A antigen and has low affinity for monovalent haptens.</text>
</comment>
<keyword evidence="6" id="KW-0106">Calcium</keyword>
<evidence type="ECO:0000313" key="11">
    <source>
        <dbReference type="EMBL" id="KAK2191685.1"/>
    </source>
</evidence>
<evidence type="ECO:0000259" key="10">
    <source>
        <dbReference type="PROSITE" id="PS50853"/>
    </source>
</evidence>
<dbReference type="SMART" id="SM00607">
    <property type="entry name" value="FTP"/>
    <property type="match status" value="1"/>
</dbReference>
<keyword evidence="9" id="KW-1133">Transmembrane helix</keyword>
<dbReference type="InterPro" id="IPR003961">
    <property type="entry name" value="FN3_dom"/>
</dbReference>
<dbReference type="InterPro" id="IPR006585">
    <property type="entry name" value="FTP1"/>
</dbReference>
<dbReference type="EMBL" id="JAODUO010000048">
    <property type="protein sequence ID" value="KAK2191685.1"/>
    <property type="molecule type" value="Genomic_DNA"/>
</dbReference>
<feature type="domain" description="Fibronectin type-III" evidence="10">
    <location>
        <begin position="286"/>
        <end position="389"/>
    </location>
</feature>
<dbReference type="GO" id="GO:0010185">
    <property type="term" value="P:regulation of cellular defense response"/>
    <property type="evidence" value="ECO:0007669"/>
    <property type="project" value="UniProtKB-ARBA"/>
</dbReference>
<dbReference type="InterPro" id="IPR036116">
    <property type="entry name" value="FN3_sf"/>
</dbReference>
<evidence type="ECO:0000256" key="9">
    <source>
        <dbReference type="SAM" id="Phobius"/>
    </source>
</evidence>
<evidence type="ECO:0000256" key="3">
    <source>
        <dbReference type="ARBA" id="ARBA00011233"/>
    </source>
</evidence>
<evidence type="ECO:0000313" key="12">
    <source>
        <dbReference type="Proteomes" id="UP001209878"/>
    </source>
</evidence>
<dbReference type="InterPro" id="IPR051941">
    <property type="entry name" value="BG_Antigen-Binding_Lectin"/>
</dbReference>
<dbReference type="InterPro" id="IPR008979">
    <property type="entry name" value="Galactose-bd-like_sf"/>
</dbReference>
<proteinExistence type="inferred from homology"/>
<keyword evidence="7" id="KW-1015">Disulfide bond</keyword>
<comment type="similarity">
    <text evidence="2">Belongs to the fucolectin family.</text>
</comment>
<dbReference type="SUPFAM" id="SSF49265">
    <property type="entry name" value="Fibronectin type III"/>
    <property type="match status" value="1"/>
</dbReference>
<feature type="region of interest" description="Disordered" evidence="8">
    <location>
        <begin position="477"/>
        <end position="514"/>
    </location>
</feature>
<evidence type="ECO:0000256" key="1">
    <source>
        <dbReference type="ARBA" id="ARBA00002219"/>
    </source>
</evidence>
<keyword evidence="4" id="KW-0479">Metal-binding</keyword>
<comment type="subunit">
    <text evidence="3">Homotrimer.</text>
</comment>
<dbReference type="GO" id="GO:0046872">
    <property type="term" value="F:metal ion binding"/>
    <property type="evidence" value="ECO:0007669"/>
    <property type="project" value="UniProtKB-KW"/>
</dbReference>
<sequence length="514" mass="56666">MKERQGSCIFPCKCTNGCDTATGDCLNGGTCIDGPPSGHRWNGPACQTGNVAYMKKANQIDEKINHYSRKYPASRAVDGNITSDLKQKHCAHPMTWNKSITAWWKVDLDDTYRIYSVVIYNMENAFWRLDEFRLSVGNSSQSDQLVQCATHSGRVASSASVTTSCEALGRYLEFRRSGIRNDKYVIGLCEVVVIGHRYINCSLCPSSSRCNDVTGCDVCDPGKQQPDCKKQCDDKTYGVNCETPCGHCRDSSPCDVVNGRCSNGCEDWYSLDANCATFIPIPRFDTSARPRVDVLNSSAVVVSWSKATNIPSAVEDHYYYVVWLQVDGGTRVKATQIQHDVHSNRFGSYITGLVYNTHYSVWVEAFRQQDKKHEGGTHTHDAIFKTDCIATSRHDKTSGPCAVCGSSAAALGTVSWIIVAVATFLLGVLLTAVAMLVVFRMRSVNVTTATENEDRKRPSTGNDAVMDDQNYVVLPRVPGKQEDATEDESGYVHPAAVPRRQDQSNVYDVITPTA</sequence>